<sequence>MSETPTQSPHRLLLVGIDGVRLDMLTRIPTPALDRVIASGFLATPLVDPRNITVSGPMWATVLSGLWSDEHGVVCNERPPGDGIHAPDFLSRILRRRPTSELFAAVSWAPLASRVGCGPLVNPETVECFVAECGPETVEDYIRADAAVAEYSVRRLADEPVRAAFVYFGEADEACHEFGVGGEYETAIRRCDAHLGKLLNAIDARLDSDEWIVIVTTDHGHVDAGGHGGDSLVERQVWIACSEPNLEYELRDSAEIASVSVRVTTGSRAALPTW</sequence>
<dbReference type="Gene3D" id="3.40.720.10">
    <property type="entry name" value="Alkaline Phosphatase, subunit A"/>
    <property type="match status" value="1"/>
</dbReference>
<dbReference type="PANTHER" id="PTHR10151:SF120">
    <property type="entry name" value="BIS(5'-ADENOSYL)-TRIPHOSPHATASE"/>
    <property type="match status" value="1"/>
</dbReference>
<accession>A0A4R9AUV5</accession>
<dbReference type="Pfam" id="PF01663">
    <property type="entry name" value="Phosphodiest"/>
    <property type="match status" value="2"/>
</dbReference>
<dbReference type="RefSeq" id="WP_134551467.1">
    <property type="nucleotide sequence ID" value="NZ_SOHL01000015.1"/>
</dbReference>
<evidence type="ECO:0000313" key="2">
    <source>
        <dbReference type="Proteomes" id="UP000297983"/>
    </source>
</evidence>
<protein>
    <submittedName>
        <fullName evidence="1">Phosphodiesterase</fullName>
    </submittedName>
</protein>
<dbReference type="EMBL" id="SOHL01000015">
    <property type="protein sequence ID" value="TFD70641.1"/>
    <property type="molecule type" value="Genomic_DNA"/>
</dbReference>
<dbReference type="Proteomes" id="UP000297983">
    <property type="component" value="Unassembled WGS sequence"/>
</dbReference>
<name>A0A4R9AUV5_9MICO</name>
<organism evidence="1 2">
    <name type="scientific">Cryobacterium gelidum</name>
    <dbReference type="NCBI Taxonomy" id="1259164"/>
    <lineage>
        <taxon>Bacteria</taxon>
        <taxon>Bacillati</taxon>
        <taxon>Actinomycetota</taxon>
        <taxon>Actinomycetes</taxon>
        <taxon>Micrococcales</taxon>
        <taxon>Microbacteriaceae</taxon>
        <taxon>Cryobacterium</taxon>
    </lineage>
</organism>
<keyword evidence="2" id="KW-1185">Reference proteome</keyword>
<reference evidence="1 2" key="1">
    <citation type="submission" date="2019-03" db="EMBL/GenBank/DDBJ databases">
        <title>Genomics of glacier-inhabiting Cryobacterium strains.</title>
        <authorList>
            <person name="Liu Q."/>
            <person name="Xin Y.-H."/>
        </authorList>
    </citation>
    <scope>NUCLEOTIDE SEQUENCE [LARGE SCALE GENOMIC DNA]</scope>
    <source>
        <strain evidence="1 2">Hz16</strain>
    </source>
</reference>
<dbReference type="PANTHER" id="PTHR10151">
    <property type="entry name" value="ECTONUCLEOTIDE PYROPHOSPHATASE/PHOSPHODIESTERASE"/>
    <property type="match status" value="1"/>
</dbReference>
<evidence type="ECO:0000313" key="1">
    <source>
        <dbReference type="EMBL" id="TFD70641.1"/>
    </source>
</evidence>
<dbReference type="SUPFAM" id="SSF53649">
    <property type="entry name" value="Alkaline phosphatase-like"/>
    <property type="match status" value="1"/>
</dbReference>
<dbReference type="GO" id="GO:0016787">
    <property type="term" value="F:hydrolase activity"/>
    <property type="evidence" value="ECO:0007669"/>
    <property type="project" value="UniProtKB-ARBA"/>
</dbReference>
<gene>
    <name evidence="1" type="ORF">E3T50_08575</name>
</gene>
<dbReference type="InterPro" id="IPR017850">
    <property type="entry name" value="Alkaline_phosphatase_core_sf"/>
</dbReference>
<proteinExistence type="predicted"/>
<comment type="caution">
    <text evidence="1">The sequence shown here is derived from an EMBL/GenBank/DDBJ whole genome shotgun (WGS) entry which is preliminary data.</text>
</comment>
<dbReference type="AlphaFoldDB" id="A0A4R9AUV5"/>
<dbReference type="InterPro" id="IPR002591">
    <property type="entry name" value="Phosphodiest/P_Trfase"/>
</dbReference>